<dbReference type="GO" id="GO:0019752">
    <property type="term" value="P:carboxylic acid metabolic process"/>
    <property type="evidence" value="ECO:0007669"/>
    <property type="project" value="UniProtKB-ARBA"/>
</dbReference>
<dbReference type="Pfam" id="PF01557">
    <property type="entry name" value="FAA_hydrolase"/>
    <property type="match status" value="1"/>
</dbReference>
<dbReference type="FunFam" id="3.90.850.10:FF:000002">
    <property type="entry name" value="2-hydroxyhepta-2,4-diene-1,7-dioate isomerase"/>
    <property type="match status" value="1"/>
</dbReference>
<evidence type="ECO:0000313" key="4">
    <source>
        <dbReference type="EMBL" id="TXG90791.1"/>
    </source>
</evidence>
<reference evidence="4 5" key="1">
    <citation type="submission" date="2018-07" db="EMBL/GenBank/DDBJ databases">
        <title>Genome sequence of Rhodococcus rhodnii ATCC 35071 from Rhodnius prolixus.</title>
        <authorList>
            <person name="Patel V."/>
            <person name="Vogel K.J."/>
        </authorList>
    </citation>
    <scope>NUCLEOTIDE SEQUENCE [LARGE SCALE GENOMIC DNA]</scope>
    <source>
        <strain evidence="4 5">ATCC 35071</strain>
    </source>
</reference>
<feature type="domain" description="Rv2993c-like N-terminal" evidence="3">
    <location>
        <begin position="1"/>
        <end position="57"/>
    </location>
</feature>
<dbReference type="AlphaFoldDB" id="A0A6P2CGD2"/>
<evidence type="ECO:0000313" key="5">
    <source>
        <dbReference type="Proteomes" id="UP000471120"/>
    </source>
</evidence>
<evidence type="ECO:0000259" key="2">
    <source>
        <dbReference type="Pfam" id="PF01557"/>
    </source>
</evidence>
<protein>
    <submittedName>
        <fullName evidence="4">FAA hydrolase family protein</fullName>
    </submittedName>
</protein>
<gene>
    <name evidence="4" type="ORF">DW322_11850</name>
</gene>
<accession>A0A6P2CGD2</accession>
<keyword evidence="4" id="KW-0378">Hydrolase</keyword>
<dbReference type="PANTHER" id="PTHR11820">
    <property type="entry name" value="ACYLPYRUVASE"/>
    <property type="match status" value="1"/>
</dbReference>
<dbReference type="Pfam" id="PF10370">
    <property type="entry name" value="Rv2993c-like_N"/>
    <property type="match status" value="1"/>
</dbReference>
<dbReference type="GO" id="GO:0018773">
    <property type="term" value="F:acetylpyruvate hydrolase activity"/>
    <property type="evidence" value="ECO:0007669"/>
    <property type="project" value="TreeGrafter"/>
</dbReference>
<dbReference type="GO" id="GO:0046872">
    <property type="term" value="F:metal ion binding"/>
    <property type="evidence" value="ECO:0007669"/>
    <property type="project" value="UniProtKB-KW"/>
</dbReference>
<organism evidence="4 5">
    <name type="scientific">Rhodococcus rhodnii</name>
    <dbReference type="NCBI Taxonomy" id="38312"/>
    <lineage>
        <taxon>Bacteria</taxon>
        <taxon>Bacillati</taxon>
        <taxon>Actinomycetota</taxon>
        <taxon>Actinomycetes</taxon>
        <taxon>Mycobacteriales</taxon>
        <taxon>Nocardiaceae</taxon>
        <taxon>Rhodococcus</taxon>
    </lineage>
</organism>
<dbReference type="Gene3D" id="2.30.30.370">
    <property type="entry name" value="FAH"/>
    <property type="match status" value="1"/>
</dbReference>
<dbReference type="Gene3D" id="3.90.850.10">
    <property type="entry name" value="Fumarylacetoacetase-like, C-terminal domain"/>
    <property type="match status" value="1"/>
</dbReference>
<feature type="domain" description="Fumarylacetoacetase-like C-terminal" evidence="2">
    <location>
        <begin position="62"/>
        <end position="257"/>
    </location>
</feature>
<proteinExistence type="predicted"/>
<sequence>MRLGRVASPDGVAFVSIEGDPTDASAATAKEIAEHPFGNPTFTGRSWPLADVRLLAPILATKVIAIGKNYAAHAAEMGGEAPAEPVIFLKPNTSIVGPGAPIVLPPSSSQVDYEGELAVVIGRPCKDVPAAKALDVVLGYTVANDVTARDQQRADGQWTRAKGYDSFCPLGPWIETSLDPSELDIETTLDGEVVQRSSTSLLLHDVPAMIEWVSRVMTLLPGDVILTGTPEGVGPLRAGSSVSVTVGGIGTLTNPVVAKQ</sequence>
<dbReference type="SUPFAM" id="SSF56529">
    <property type="entry name" value="FAH"/>
    <property type="match status" value="1"/>
</dbReference>
<dbReference type="PANTHER" id="PTHR11820:SF7">
    <property type="entry name" value="ACYLPYRUVASE FAHD1, MITOCHONDRIAL"/>
    <property type="match status" value="1"/>
</dbReference>
<dbReference type="GO" id="GO:0016853">
    <property type="term" value="F:isomerase activity"/>
    <property type="evidence" value="ECO:0007669"/>
    <property type="project" value="UniProtKB-ARBA"/>
</dbReference>
<dbReference type="RefSeq" id="WP_010838495.1">
    <property type="nucleotide sequence ID" value="NZ_QRCM01000001.1"/>
</dbReference>
<dbReference type="EMBL" id="QRCM01000001">
    <property type="protein sequence ID" value="TXG90791.1"/>
    <property type="molecule type" value="Genomic_DNA"/>
</dbReference>
<dbReference type="InterPro" id="IPR018833">
    <property type="entry name" value="Rv2993c-like_N"/>
</dbReference>
<comment type="caution">
    <text evidence="4">The sequence shown here is derived from an EMBL/GenBank/DDBJ whole genome shotgun (WGS) entry which is preliminary data.</text>
</comment>
<evidence type="ECO:0000256" key="1">
    <source>
        <dbReference type="ARBA" id="ARBA00022723"/>
    </source>
</evidence>
<dbReference type="Proteomes" id="UP000471120">
    <property type="component" value="Unassembled WGS sequence"/>
</dbReference>
<name>A0A6P2CGD2_9NOCA</name>
<evidence type="ECO:0000259" key="3">
    <source>
        <dbReference type="Pfam" id="PF10370"/>
    </source>
</evidence>
<dbReference type="InterPro" id="IPR036663">
    <property type="entry name" value="Fumarylacetoacetase_C_sf"/>
</dbReference>
<keyword evidence="1" id="KW-0479">Metal-binding</keyword>
<dbReference type="InterPro" id="IPR011234">
    <property type="entry name" value="Fumarylacetoacetase-like_C"/>
</dbReference>